<reference evidence="1 2" key="1">
    <citation type="submission" date="2015-04" db="EMBL/GenBank/DDBJ databases">
        <title>Whole genome shotgun sequence of Sphingomonas changbaiensis NBRC 104936.</title>
        <authorList>
            <person name="Katano-Makiyama Y."/>
            <person name="Hosoyama A."/>
            <person name="Hashimoto M."/>
            <person name="Noguchi M."/>
            <person name="Tsuchikane K."/>
            <person name="Ohji S."/>
            <person name="Yamazoe A."/>
            <person name="Ichikawa N."/>
            <person name="Kimura A."/>
            <person name="Fujita N."/>
        </authorList>
    </citation>
    <scope>NUCLEOTIDE SEQUENCE [LARGE SCALE GENOMIC DNA]</scope>
    <source>
        <strain evidence="1 2">NBRC 104936</strain>
    </source>
</reference>
<evidence type="ECO:0008006" key="3">
    <source>
        <dbReference type="Google" id="ProtNLM"/>
    </source>
</evidence>
<dbReference type="RefSeq" id="WP_157032779.1">
    <property type="nucleotide sequence ID" value="NZ_BBWU01000015.1"/>
</dbReference>
<accession>A0A0E9ML14</accession>
<evidence type="ECO:0000313" key="1">
    <source>
        <dbReference type="EMBL" id="GAO38457.1"/>
    </source>
</evidence>
<protein>
    <recommendedName>
        <fullName evidence="3">Prolyl 4-hydroxylase alpha subunit Fe(2+) 2OG dioxygenase domain-containing protein</fullName>
    </recommendedName>
</protein>
<proteinExistence type="predicted"/>
<name>A0A0E9ML14_9SPHN</name>
<comment type="caution">
    <text evidence="1">The sequence shown here is derived from an EMBL/GenBank/DDBJ whole genome shotgun (WGS) entry which is preliminary data.</text>
</comment>
<dbReference type="OrthoDB" id="8926796at2"/>
<keyword evidence="2" id="KW-1185">Reference proteome</keyword>
<dbReference type="Proteomes" id="UP000033202">
    <property type="component" value="Unassembled WGS sequence"/>
</dbReference>
<evidence type="ECO:0000313" key="2">
    <source>
        <dbReference type="Proteomes" id="UP000033202"/>
    </source>
</evidence>
<dbReference type="STRING" id="1219043.SCH01S_15_00820"/>
<gene>
    <name evidence="1" type="ORF">SCH01S_15_00820</name>
</gene>
<dbReference type="Gene3D" id="2.60.120.620">
    <property type="entry name" value="q2cbj1_9rhob like domain"/>
    <property type="match status" value="1"/>
</dbReference>
<dbReference type="AlphaFoldDB" id="A0A0E9ML14"/>
<dbReference type="EMBL" id="BBWU01000015">
    <property type="protein sequence ID" value="GAO38457.1"/>
    <property type="molecule type" value="Genomic_DNA"/>
</dbReference>
<sequence length="193" mass="21166">MSWVIMTSSVRVIDNFLAAESHQKMASYLRGPGWAYGSYSDPSPGAPRYWYKHFAGLVNSAAEDASVGTIEGELANAPPIAAMWAAIRANVLPEHELLRCYANGYPYGADGGVHLDADVPGHVTALYFGHARWEPNWGGETVFFDSERQDVVATAYARPNRLVVFPGDLPHVARGVSRICPELRITLMFKARA</sequence>
<organism evidence="1 2">
    <name type="scientific">Sphingomonas changbaiensis NBRC 104936</name>
    <dbReference type="NCBI Taxonomy" id="1219043"/>
    <lineage>
        <taxon>Bacteria</taxon>
        <taxon>Pseudomonadati</taxon>
        <taxon>Pseudomonadota</taxon>
        <taxon>Alphaproteobacteria</taxon>
        <taxon>Sphingomonadales</taxon>
        <taxon>Sphingomonadaceae</taxon>
        <taxon>Sphingomonas</taxon>
    </lineage>
</organism>